<keyword evidence="3" id="KW-1185">Reference proteome</keyword>
<protein>
    <submittedName>
        <fullName evidence="2">Uncharacterized protein</fullName>
    </submittedName>
</protein>
<keyword evidence="1" id="KW-0732">Signal</keyword>
<feature type="signal peptide" evidence="1">
    <location>
        <begin position="1"/>
        <end position="18"/>
    </location>
</feature>
<gene>
    <name evidence="2" type="ORF">AMS68_006847</name>
</gene>
<feature type="chain" id="PRO_5026089666" evidence="1">
    <location>
        <begin position="19"/>
        <end position="335"/>
    </location>
</feature>
<dbReference type="AlphaFoldDB" id="A0A6H0Y3Y4"/>
<sequence>MASSKWLIAYLLIPFSLCFPFTPTHELLPRYTGDVTGILDGANGPSPFPDDANITASFIDPGHVPYVFWASVHSRGDKVAHDFARTVGGVTVEDTFPPDFICINSRGHPWWYNFADRVSGIYADHAAELSTSIYLVTSAYDKITDRKTTFIRVESPSLQAGGVRSVTVVDAADFTRTKSVPIVSGHDELFARGTHVPITLDWLGYGDDPDGYCAVKDLTPAYSAGWCGVHIAQRRSDNKGIGNIKPVWDFTIQLKDDNGEPIGDSQVAITAGSSYDQTGALPYVFIVTPGTVGYGDDSPILLQYAGWSTLTQSPACSVGGYDNGWRQMDCGFPCP</sequence>
<evidence type="ECO:0000313" key="3">
    <source>
        <dbReference type="Proteomes" id="UP000503462"/>
    </source>
</evidence>
<dbReference type="Proteomes" id="UP000503462">
    <property type="component" value="Chromosome 4"/>
</dbReference>
<accession>A0A6H0Y3Y4</accession>
<evidence type="ECO:0000256" key="1">
    <source>
        <dbReference type="SAM" id="SignalP"/>
    </source>
</evidence>
<dbReference type="EMBL" id="CP051142">
    <property type="protein sequence ID" value="QIX01330.1"/>
    <property type="molecule type" value="Genomic_DNA"/>
</dbReference>
<name>A0A6H0Y3Y4_9PEZI</name>
<proteinExistence type="predicted"/>
<dbReference type="OrthoDB" id="2119228at2759"/>
<evidence type="ECO:0000313" key="2">
    <source>
        <dbReference type="EMBL" id="QIX01330.1"/>
    </source>
</evidence>
<organism evidence="2 3">
    <name type="scientific">Peltaster fructicola</name>
    <dbReference type="NCBI Taxonomy" id="286661"/>
    <lineage>
        <taxon>Eukaryota</taxon>
        <taxon>Fungi</taxon>
        <taxon>Dikarya</taxon>
        <taxon>Ascomycota</taxon>
        <taxon>Pezizomycotina</taxon>
        <taxon>Dothideomycetes</taxon>
        <taxon>Dothideomycetes incertae sedis</taxon>
        <taxon>Peltaster</taxon>
    </lineage>
</organism>
<reference evidence="2 3" key="1">
    <citation type="journal article" date="2016" name="Sci. Rep.">
        <title>Peltaster fructicola genome reveals evolution from an invasive phytopathogen to an ectophytic parasite.</title>
        <authorList>
            <person name="Xu C."/>
            <person name="Chen H."/>
            <person name="Gleason M.L."/>
            <person name="Xu J.R."/>
            <person name="Liu H."/>
            <person name="Zhang R."/>
            <person name="Sun G."/>
        </authorList>
    </citation>
    <scope>NUCLEOTIDE SEQUENCE [LARGE SCALE GENOMIC DNA]</scope>
    <source>
        <strain evidence="2 3">LNHT1506</strain>
    </source>
</reference>